<feature type="binding site" evidence="11">
    <location>
        <position position="282"/>
    </location>
    <ligand>
        <name>ATP</name>
        <dbReference type="ChEBI" id="CHEBI:30616"/>
    </ligand>
</feature>
<evidence type="ECO:0000256" key="9">
    <source>
        <dbReference type="ARBA" id="ARBA00023157"/>
    </source>
</evidence>
<evidence type="ECO:0000256" key="6">
    <source>
        <dbReference type="ARBA" id="ARBA00022840"/>
    </source>
</evidence>
<sequence>MPGFLFYVLSERTEIMKFIIKLHPEMTIKSKSVRQRMSKILSGNIRNTLKPLDETIKVRVDWDKMVVRSNNHDDASRQLLIEALGCIPGIQSFLEVVEFKVSSLDDILEHTQAMFGDKLAGKTFCVRAKRRGKQEFSSLDVERYVGGGINQRCETGGVKLKQPDVQINLELDDDRLYLVSKQHGGMGGYPIATQESVLSLMSGGYDSGVSSYQFIKRGSRVHYCFFNLGGREHEAGVREVVHFLWKKYGASHRVKFISVPFEGVVAEILEKIDKGHMGVVLKRMMMRAGAAVAERLAINALVTGESMGQVSSQTVTNLNVIDRVTDTLILRPLIATDKQDIIDQARAIGTASYAEKMPEYCGVISQKPTIKAVLSKVEEEEANFDFDVLNTAVQASFVEDVRDLGKVWEVPEVEVSEQVTEQEVILDIRAPEEEEQSPLEVDGHQVVHLPFFRLAHQFGELDQNKTYLLYCARGVMSRLQAIHLKEQGFDNVKVYKP</sequence>
<dbReference type="InterPro" id="IPR049962">
    <property type="entry name" value="THUMP_ThiI"/>
</dbReference>
<dbReference type="SUPFAM" id="SSF52402">
    <property type="entry name" value="Adenine nucleotide alpha hydrolases-like"/>
    <property type="match status" value="1"/>
</dbReference>
<evidence type="ECO:0000256" key="5">
    <source>
        <dbReference type="ARBA" id="ARBA00022741"/>
    </source>
</evidence>
<keyword evidence="9" id="KW-1015">Disulfide bond</keyword>
<feature type="binding site" evidence="11">
    <location>
        <position position="313"/>
    </location>
    <ligand>
        <name>ATP</name>
        <dbReference type="ChEBI" id="CHEBI:30616"/>
    </ligand>
</feature>
<dbReference type="InterPro" id="IPR049961">
    <property type="entry name" value="ThiI_N"/>
</dbReference>
<comment type="subcellular location">
    <subcellularLocation>
        <location evidence="1 11">Cytoplasm</location>
    </subcellularLocation>
</comment>
<dbReference type="HAMAP" id="MF_00021">
    <property type="entry name" value="ThiI"/>
    <property type="match status" value="1"/>
</dbReference>
<comment type="pathway">
    <text evidence="11">Cofactor biosynthesis; thiamine diphosphate biosynthesis.</text>
</comment>
<reference evidence="14 15" key="1">
    <citation type="submission" date="2019-03" db="EMBL/GenBank/DDBJ databases">
        <title>Genomic Encyclopedia of Archaeal and Bacterial Type Strains, Phase II (KMG-II): from individual species to whole genera.</title>
        <authorList>
            <person name="Goeker M."/>
        </authorList>
    </citation>
    <scope>NUCLEOTIDE SEQUENCE [LARGE SCALE GENOMIC DNA]</scope>
    <source>
        <strain evidence="14 15">DSM 15594</strain>
    </source>
</reference>
<evidence type="ECO:0000256" key="2">
    <source>
        <dbReference type="ARBA" id="ARBA00022490"/>
    </source>
</evidence>
<dbReference type="InterPro" id="IPR036873">
    <property type="entry name" value="Rhodanese-like_dom_sf"/>
</dbReference>
<keyword evidence="8 11" id="KW-0784">Thiamine biosynthesis</keyword>
<dbReference type="Gene3D" id="3.40.50.620">
    <property type="entry name" value="HUPs"/>
    <property type="match status" value="1"/>
</dbReference>
<dbReference type="InterPro" id="IPR001763">
    <property type="entry name" value="Rhodanese-like_dom"/>
</dbReference>
<gene>
    <name evidence="11" type="primary">thiI</name>
    <name evidence="14" type="ORF">LY04_00022</name>
</gene>
<dbReference type="PANTHER" id="PTHR43209:SF1">
    <property type="entry name" value="TRNA SULFURTRANSFERASE"/>
    <property type="match status" value="1"/>
</dbReference>
<feature type="domain" description="Rhodanese" evidence="12">
    <location>
        <begin position="419"/>
        <end position="496"/>
    </location>
</feature>
<keyword evidence="5 11" id="KW-0547">Nucleotide-binding</keyword>
<evidence type="ECO:0000259" key="12">
    <source>
        <dbReference type="PROSITE" id="PS50206"/>
    </source>
</evidence>
<dbReference type="InterPro" id="IPR014729">
    <property type="entry name" value="Rossmann-like_a/b/a_fold"/>
</dbReference>
<dbReference type="InterPro" id="IPR020536">
    <property type="entry name" value="ThiI_AANH"/>
</dbReference>
<keyword evidence="7 11" id="KW-0694">RNA-binding</keyword>
<dbReference type="CDD" id="cd01712">
    <property type="entry name" value="PPase_ThiI"/>
    <property type="match status" value="1"/>
</dbReference>
<dbReference type="EMBL" id="SODO01000001">
    <property type="protein sequence ID" value="TDW61977.1"/>
    <property type="molecule type" value="Genomic_DNA"/>
</dbReference>
<protein>
    <recommendedName>
        <fullName evidence="11">tRNA sulfurtransferase</fullName>
        <ecNumber evidence="11">2.8.1.4</ecNumber>
    </recommendedName>
    <alternativeName>
        <fullName evidence="11">Sulfur carrier protein ThiS sulfurtransferase</fullName>
    </alternativeName>
    <alternativeName>
        <fullName evidence="11">Thiamine biosynthesis protein ThiI</fullName>
    </alternativeName>
    <alternativeName>
        <fullName evidence="11">tRNA 4-thiouridine synthase</fullName>
    </alternativeName>
</protein>
<keyword evidence="4 11" id="KW-0808">Transferase</keyword>
<organism evidence="14 15">
    <name type="scientific">Oceanimonas baumannii</name>
    <dbReference type="NCBI Taxonomy" id="129578"/>
    <lineage>
        <taxon>Bacteria</taxon>
        <taxon>Pseudomonadati</taxon>
        <taxon>Pseudomonadota</taxon>
        <taxon>Gammaproteobacteria</taxon>
        <taxon>Aeromonadales</taxon>
        <taxon>Aeromonadaceae</taxon>
        <taxon>Oceanimonas</taxon>
    </lineage>
</organism>
<dbReference type="Pfam" id="PF00581">
    <property type="entry name" value="Rhodanese"/>
    <property type="match status" value="1"/>
</dbReference>
<feature type="active site" description="Cysteine persulfide intermediate" evidence="11">
    <location>
        <position position="471"/>
    </location>
</feature>
<comment type="caution">
    <text evidence="14">The sequence shown here is derived from an EMBL/GenBank/DDBJ whole genome shotgun (WGS) entry which is preliminary data.</text>
</comment>
<evidence type="ECO:0000256" key="4">
    <source>
        <dbReference type="ARBA" id="ARBA00022679"/>
    </source>
</evidence>
<proteinExistence type="inferred from homology"/>
<evidence type="ECO:0000256" key="3">
    <source>
        <dbReference type="ARBA" id="ARBA00022555"/>
    </source>
</evidence>
<evidence type="ECO:0000256" key="8">
    <source>
        <dbReference type="ARBA" id="ARBA00022977"/>
    </source>
</evidence>
<feature type="binding site" evidence="11">
    <location>
        <position position="304"/>
    </location>
    <ligand>
        <name>ATP</name>
        <dbReference type="ChEBI" id="CHEBI:30616"/>
    </ligand>
</feature>
<dbReference type="EC" id="2.8.1.4" evidence="11"/>
<dbReference type="PROSITE" id="PS51165">
    <property type="entry name" value="THUMP"/>
    <property type="match status" value="1"/>
</dbReference>
<feature type="domain" description="THUMP" evidence="13">
    <location>
        <begin position="78"/>
        <end position="182"/>
    </location>
</feature>
<evidence type="ECO:0000256" key="1">
    <source>
        <dbReference type="ARBA" id="ARBA00004496"/>
    </source>
</evidence>
<keyword evidence="10" id="KW-0676">Redox-active center</keyword>
<dbReference type="SUPFAM" id="SSF52821">
    <property type="entry name" value="Rhodanese/Cell cycle control phosphatase"/>
    <property type="match status" value="1"/>
</dbReference>
<evidence type="ECO:0000259" key="13">
    <source>
        <dbReference type="PROSITE" id="PS51165"/>
    </source>
</evidence>
<dbReference type="Gene3D" id="3.40.250.10">
    <property type="entry name" value="Rhodanese-like domain"/>
    <property type="match status" value="1"/>
</dbReference>
<dbReference type="Pfam" id="PF02568">
    <property type="entry name" value="ThiI"/>
    <property type="match status" value="1"/>
</dbReference>
<dbReference type="PANTHER" id="PTHR43209">
    <property type="entry name" value="TRNA SULFURTRANSFERASE"/>
    <property type="match status" value="1"/>
</dbReference>
<evidence type="ECO:0000256" key="11">
    <source>
        <dbReference type="HAMAP-Rule" id="MF_00021"/>
    </source>
</evidence>
<dbReference type="SMART" id="SM00981">
    <property type="entry name" value="THUMP"/>
    <property type="match status" value="1"/>
</dbReference>
<keyword evidence="15" id="KW-1185">Reference proteome</keyword>
<feature type="binding site" evidence="11">
    <location>
        <begin position="200"/>
        <end position="201"/>
    </location>
    <ligand>
        <name>ATP</name>
        <dbReference type="ChEBI" id="CHEBI:30616"/>
    </ligand>
</feature>
<dbReference type="Proteomes" id="UP000295058">
    <property type="component" value="Unassembled WGS sequence"/>
</dbReference>
<dbReference type="NCBIfam" id="TIGR00342">
    <property type="entry name" value="tRNA uracil 4-sulfurtransferase ThiI"/>
    <property type="match status" value="1"/>
</dbReference>
<keyword evidence="3 11" id="KW-0820">tRNA-binding</keyword>
<accession>A0ABY2F2B9</accession>
<comment type="similarity">
    <text evidence="11">Belongs to the ThiI family.</text>
</comment>
<dbReference type="NCBIfam" id="TIGR04271">
    <property type="entry name" value="ThiI_C_thiazole"/>
    <property type="match status" value="1"/>
</dbReference>
<comment type="catalytic activity">
    <reaction evidence="11">
        <text>[ThiS sulfur-carrier protein]-C-terminal Gly-Gly-AMP + S-sulfanyl-L-cysteinyl-[cysteine desulfurase] + AH2 = [ThiS sulfur-carrier protein]-C-terminal-Gly-aminoethanethioate + L-cysteinyl-[cysteine desulfurase] + A + AMP + 2 H(+)</text>
        <dbReference type="Rhea" id="RHEA:43340"/>
        <dbReference type="Rhea" id="RHEA-COMP:12157"/>
        <dbReference type="Rhea" id="RHEA-COMP:12158"/>
        <dbReference type="Rhea" id="RHEA-COMP:12910"/>
        <dbReference type="Rhea" id="RHEA-COMP:19908"/>
        <dbReference type="ChEBI" id="CHEBI:13193"/>
        <dbReference type="ChEBI" id="CHEBI:15378"/>
        <dbReference type="ChEBI" id="CHEBI:17499"/>
        <dbReference type="ChEBI" id="CHEBI:29950"/>
        <dbReference type="ChEBI" id="CHEBI:61963"/>
        <dbReference type="ChEBI" id="CHEBI:90618"/>
        <dbReference type="ChEBI" id="CHEBI:232372"/>
        <dbReference type="ChEBI" id="CHEBI:456215"/>
    </reaction>
</comment>
<dbReference type="PROSITE" id="PS50206">
    <property type="entry name" value="RHODANESE_3"/>
    <property type="match status" value="1"/>
</dbReference>
<comment type="function">
    <text evidence="11">Catalyzes the ATP-dependent transfer of a sulfur to tRNA to produce 4-thiouridine in position 8 of tRNAs, which functions as a near-UV photosensor. Also catalyzes the transfer of sulfur to the sulfur carrier protein ThiS, forming ThiS-thiocarboxylate. This is a step in the synthesis of thiazole, in the thiamine biosynthesis pathway. The sulfur is donated as persulfide by IscS.</text>
</comment>
<dbReference type="SUPFAM" id="SSF143437">
    <property type="entry name" value="THUMP domain-like"/>
    <property type="match status" value="1"/>
</dbReference>
<dbReference type="CDD" id="cd11716">
    <property type="entry name" value="THUMP_ThiI"/>
    <property type="match status" value="1"/>
</dbReference>
<evidence type="ECO:0000256" key="10">
    <source>
        <dbReference type="ARBA" id="ARBA00023284"/>
    </source>
</evidence>
<comment type="caution">
    <text evidence="11">Lacks conserved residue(s) required for the propagation of feature annotation.</text>
</comment>
<name>A0ABY2F2B9_9GAMM</name>
<dbReference type="CDD" id="cd00158">
    <property type="entry name" value="RHOD"/>
    <property type="match status" value="1"/>
</dbReference>
<keyword evidence="6 11" id="KW-0067">ATP-binding</keyword>
<evidence type="ECO:0000313" key="15">
    <source>
        <dbReference type="Proteomes" id="UP000295058"/>
    </source>
</evidence>
<dbReference type="InterPro" id="IPR026340">
    <property type="entry name" value="THII_Thiazole_biosynth_dom"/>
</dbReference>
<dbReference type="Pfam" id="PF22025">
    <property type="entry name" value="ThiI_fer"/>
    <property type="match status" value="1"/>
</dbReference>
<comment type="catalytic activity">
    <reaction evidence="11">
        <text>[ThiI sulfur-carrier protein]-S-sulfanyl-L-cysteine + a uridine in tRNA + 2 reduced [2Fe-2S]-[ferredoxin] + ATP + H(+) = [ThiI sulfur-carrier protein]-L-cysteine + a 4-thiouridine in tRNA + 2 oxidized [2Fe-2S]-[ferredoxin] + AMP + diphosphate</text>
        <dbReference type="Rhea" id="RHEA:24176"/>
        <dbReference type="Rhea" id="RHEA-COMP:10000"/>
        <dbReference type="Rhea" id="RHEA-COMP:10001"/>
        <dbReference type="Rhea" id="RHEA-COMP:13337"/>
        <dbReference type="Rhea" id="RHEA-COMP:13338"/>
        <dbReference type="Rhea" id="RHEA-COMP:13339"/>
        <dbReference type="Rhea" id="RHEA-COMP:13340"/>
        <dbReference type="ChEBI" id="CHEBI:15378"/>
        <dbReference type="ChEBI" id="CHEBI:29950"/>
        <dbReference type="ChEBI" id="CHEBI:30616"/>
        <dbReference type="ChEBI" id="CHEBI:33019"/>
        <dbReference type="ChEBI" id="CHEBI:33737"/>
        <dbReference type="ChEBI" id="CHEBI:33738"/>
        <dbReference type="ChEBI" id="CHEBI:61963"/>
        <dbReference type="ChEBI" id="CHEBI:65315"/>
        <dbReference type="ChEBI" id="CHEBI:136798"/>
        <dbReference type="ChEBI" id="CHEBI:456215"/>
        <dbReference type="EC" id="2.8.1.4"/>
    </reaction>
</comment>
<dbReference type="Gene3D" id="3.30.2130.30">
    <property type="match status" value="1"/>
</dbReference>
<dbReference type="Pfam" id="PF02926">
    <property type="entry name" value="THUMP"/>
    <property type="match status" value="1"/>
</dbReference>
<evidence type="ECO:0000313" key="14">
    <source>
        <dbReference type="EMBL" id="TDW61977.1"/>
    </source>
</evidence>
<evidence type="ECO:0000256" key="7">
    <source>
        <dbReference type="ARBA" id="ARBA00022884"/>
    </source>
</evidence>
<dbReference type="InterPro" id="IPR004114">
    <property type="entry name" value="THUMP_dom"/>
</dbReference>
<keyword evidence="2 11" id="KW-0963">Cytoplasm</keyword>
<dbReference type="InterPro" id="IPR050102">
    <property type="entry name" value="tRNA_sulfurtransferase_ThiI"/>
</dbReference>
<dbReference type="InterPro" id="IPR003720">
    <property type="entry name" value="tRNA_STrfase"/>
</dbReference>
<dbReference type="InterPro" id="IPR054173">
    <property type="entry name" value="ThiI_fer"/>
</dbReference>